<protein>
    <submittedName>
        <fullName evidence="1">Uncharacterized protein</fullName>
    </submittedName>
</protein>
<organism evidence="1 2">
    <name type="scientific">Tsukamurella paurometabola</name>
    <name type="common">Corynebacterium paurometabolum</name>
    <dbReference type="NCBI Taxonomy" id="2061"/>
    <lineage>
        <taxon>Bacteria</taxon>
        <taxon>Bacillati</taxon>
        <taxon>Actinomycetota</taxon>
        <taxon>Actinomycetes</taxon>
        <taxon>Mycobacteriales</taxon>
        <taxon>Tsukamurellaceae</taxon>
        <taxon>Tsukamurella</taxon>
    </lineage>
</organism>
<dbReference type="AlphaFoldDB" id="A0A3P8JZD5"/>
<name>A0A3P8JZD5_TSUPA</name>
<dbReference type="EMBL" id="LR131273">
    <property type="protein sequence ID" value="VDR38639.1"/>
    <property type="molecule type" value="Genomic_DNA"/>
</dbReference>
<evidence type="ECO:0000313" key="2">
    <source>
        <dbReference type="Proteomes" id="UP000271626"/>
    </source>
</evidence>
<accession>A0A3P8JZD5</accession>
<reference evidence="1 2" key="1">
    <citation type="submission" date="2018-12" db="EMBL/GenBank/DDBJ databases">
        <authorList>
            <consortium name="Pathogen Informatics"/>
        </authorList>
    </citation>
    <scope>NUCLEOTIDE SEQUENCE [LARGE SCALE GENOMIC DNA]</scope>
    <source>
        <strain evidence="1 2">NCTC10741</strain>
    </source>
</reference>
<proteinExistence type="predicted"/>
<dbReference type="Proteomes" id="UP000271626">
    <property type="component" value="Chromosome"/>
</dbReference>
<gene>
    <name evidence="1" type="ORF">NCTC10741_01762</name>
</gene>
<evidence type="ECO:0000313" key="1">
    <source>
        <dbReference type="EMBL" id="VDR38639.1"/>
    </source>
</evidence>
<sequence>MNRGSLQHLFSRADEAFGGALNPASELGNIGVVVIADGVALNPAALPCNPIGEAAHFQTSAGIDKDRFYVVEEGASVVTDCRQQDLCIQVQESIEGWSYAKRE</sequence>